<sequence length="388" mass="42910">MVSLAQSMRPQLEQVRRAWRGSPLPGFLRWWGAELRACLPARWRASLSGGAQWRILLPDGARWQVRAPGDEAVLVQIDASLSPAQQQAALREACAGIDPQDLHLALCLPAQAVLRRHLKLPTAATANLRQVVAYEMDRQTPFTADQVYFDPLERPIGGSSDALDVELVAAPRQRLEPMLTQLREAGIELDAVDALDGDRRLGANLLPPDQRRRRVHPRKRLNLALGALFVLLVVLAMGQWLHNRRAVIDAMQAHVDAMHDQARSVMKLRQRLVASAGAAGFLARQRSQSPTVLAVLDDVSKRLPTDTWLERFNIGNDGSVGMQGQSPQAARLVDLLKKSPYLSEPGFQGVIQTDPRTHKERFFLTAHLKTDDAGKPNDKGGDDAAQTR</sequence>
<dbReference type="InterPro" id="IPR052534">
    <property type="entry name" value="Extracell_DNA_Util/SecSys_Comp"/>
</dbReference>
<dbReference type="PANTHER" id="PTHR40278:SF1">
    <property type="entry name" value="DNA UTILIZATION PROTEIN HOFN"/>
    <property type="match status" value="1"/>
</dbReference>
<keyword evidence="4" id="KW-1185">Reference proteome</keyword>
<dbReference type="InterPro" id="IPR005883">
    <property type="entry name" value="PilM"/>
</dbReference>
<evidence type="ECO:0000313" key="4">
    <source>
        <dbReference type="Proteomes" id="UP000541636"/>
    </source>
</evidence>
<name>A0A846ZLR3_9GAMM</name>
<organism evidence="3 4">
    <name type="scientific">Oleiagrimonas citrea</name>
    <dbReference type="NCBI Taxonomy" id="1665687"/>
    <lineage>
        <taxon>Bacteria</taxon>
        <taxon>Pseudomonadati</taxon>
        <taxon>Pseudomonadota</taxon>
        <taxon>Gammaproteobacteria</taxon>
        <taxon>Lysobacterales</taxon>
        <taxon>Rhodanobacteraceae</taxon>
        <taxon>Oleiagrimonas</taxon>
    </lineage>
</organism>
<dbReference type="Pfam" id="PF05137">
    <property type="entry name" value="PilN"/>
    <property type="match status" value="1"/>
</dbReference>
<dbReference type="PANTHER" id="PTHR40278">
    <property type="entry name" value="DNA UTILIZATION PROTEIN HOFN"/>
    <property type="match status" value="1"/>
</dbReference>
<evidence type="ECO:0000256" key="2">
    <source>
        <dbReference type="SAM" id="Phobius"/>
    </source>
</evidence>
<proteinExistence type="predicted"/>
<dbReference type="AlphaFoldDB" id="A0A846ZLR3"/>
<evidence type="ECO:0000313" key="3">
    <source>
        <dbReference type="EMBL" id="NKZ38627.1"/>
    </source>
</evidence>
<dbReference type="InterPro" id="IPR043129">
    <property type="entry name" value="ATPase_NBD"/>
</dbReference>
<reference evidence="3 4" key="1">
    <citation type="journal article" date="2017" name="Int. J. Syst. Evol. Microbiol.">
        <title>Oleiagrimonas citrea sp. nov., a marine bacterium isolated from tidal flat sediment and emended description of the genus Oleiagrimonas Fang et al. 2015 and Oleiagrimonas soli.</title>
        <authorList>
            <person name="Yang S.H."/>
            <person name="Seo H.S."/>
            <person name="Seong C.N."/>
            <person name="Kwon K.K."/>
        </authorList>
    </citation>
    <scope>NUCLEOTIDE SEQUENCE [LARGE SCALE GENOMIC DNA]</scope>
    <source>
        <strain evidence="3 4">MEBiC09124</strain>
    </source>
</reference>
<keyword evidence="2" id="KW-1133">Transmembrane helix</keyword>
<dbReference type="Pfam" id="PF11104">
    <property type="entry name" value="PilM_2"/>
    <property type="match status" value="1"/>
</dbReference>
<keyword evidence="2" id="KW-0812">Transmembrane</keyword>
<evidence type="ECO:0000256" key="1">
    <source>
        <dbReference type="SAM" id="MobiDB-lite"/>
    </source>
</evidence>
<keyword evidence="2" id="KW-0472">Membrane</keyword>
<feature type="transmembrane region" description="Helical" evidence="2">
    <location>
        <begin position="221"/>
        <end position="241"/>
    </location>
</feature>
<dbReference type="Gene3D" id="3.30.420.380">
    <property type="match status" value="1"/>
</dbReference>
<dbReference type="EMBL" id="JAAZQD010000002">
    <property type="protein sequence ID" value="NKZ38627.1"/>
    <property type="molecule type" value="Genomic_DNA"/>
</dbReference>
<feature type="region of interest" description="Disordered" evidence="1">
    <location>
        <begin position="369"/>
        <end position="388"/>
    </location>
</feature>
<gene>
    <name evidence="3" type="ORF">HF690_06605</name>
</gene>
<dbReference type="Proteomes" id="UP000541636">
    <property type="component" value="Unassembled WGS sequence"/>
</dbReference>
<feature type="compositionally biased region" description="Basic and acidic residues" evidence="1">
    <location>
        <begin position="369"/>
        <end position="382"/>
    </location>
</feature>
<comment type="caution">
    <text evidence="3">The sequence shown here is derived from an EMBL/GenBank/DDBJ whole genome shotgun (WGS) entry which is preliminary data.</text>
</comment>
<protein>
    <submittedName>
        <fullName evidence="3">Pilus assembly protein PilM</fullName>
    </submittedName>
</protein>
<dbReference type="SUPFAM" id="SSF53067">
    <property type="entry name" value="Actin-like ATPase domain"/>
    <property type="match status" value="1"/>
</dbReference>
<accession>A0A846ZLR3</accession>
<dbReference type="InterPro" id="IPR007813">
    <property type="entry name" value="PilN"/>
</dbReference>